<gene>
    <name evidence="2" type="ORF">Q5P01_022909</name>
</gene>
<reference evidence="2" key="1">
    <citation type="submission" date="2023-07" db="EMBL/GenBank/DDBJ databases">
        <title>Chromosome-level Genome Assembly of Striped Snakehead (Channa striata).</title>
        <authorList>
            <person name="Liu H."/>
        </authorList>
    </citation>
    <scope>NUCLEOTIDE SEQUENCE</scope>
    <source>
        <strain evidence="2">Gz</strain>
        <tissue evidence="2">Muscle</tissue>
    </source>
</reference>
<evidence type="ECO:0000313" key="2">
    <source>
        <dbReference type="EMBL" id="KAK2822844.1"/>
    </source>
</evidence>
<organism evidence="2 3">
    <name type="scientific">Channa striata</name>
    <name type="common">Snakehead murrel</name>
    <name type="synonym">Ophicephalus striatus</name>
    <dbReference type="NCBI Taxonomy" id="64152"/>
    <lineage>
        <taxon>Eukaryota</taxon>
        <taxon>Metazoa</taxon>
        <taxon>Chordata</taxon>
        <taxon>Craniata</taxon>
        <taxon>Vertebrata</taxon>
        <taxon>Euteleostomi</taxon>
        <taxon>Actinopterygii</taxon>
        <taxon>Neopterygii</taxon>
        <taxon>Teleostei</taxon>
        <taxon>Neoteleostei</taxon>
        <taxon>Acanthomorphata</taxon>
        <taxon>Anabantaria</taxon>
        <taxon>Anabantiformes</taxon>
        <taxon>Channoidei</taxon>
        <taxon>Channidae</taxon>
        <taxon>Channa</taxon>
    </lineage>
</organism>
<keyword evidence="3" id="KW-1185">Reference proteome</keyword>
<dbReference type="AlphaFoldDB" id="A0AA88LRY4"/>
<dbReference type="Proteomes" id="UP001187415">
    <property type="component" value="Unassembled WGS sequence"/>
</dbReference>
<proteinExistence type="predicted"/>
<evidence type="ECO:0000256" key="1">
    <source>
        <dbReference type="SAM" id="MobiDB-lite"/>
    </source>
</evidence>
<comment type="caution">
    <text evidence="2">The sequence shown here is derived from an EMBL/GenBank/DDBJ whole genome shotgun (WGS) entry which is preliminary data.</text>
</comment>
<feature type="region of interest" description="Disordered" evidence="1">
    <location>
        <begin position="1"/>
        <end position="76"/>
    </location>
</feature>
<evidence type="ECO:0000313" key="3">
    <source>
        <dbReference type="Proteomes" id="UP001187415"/>
    </source>
</evidence>
<name>A0AA88LRY4_CHASR</name>
<protein>
    <submittedName>
        <fullName evidence="2">Uncharacterized protein</fullName>
    </submittedName>
</protein>
<accession>A0AA88LRY4</accession>
<dbReference type="EMBL" id="JAUPFM010000018">
    <property type="protein sequence ID" value="KAK2822844.1"/>
    <property type="molecule type" value="Genomic_DNA"/>
</dbReference>
<sequence>MAAPPSVTAGAQLSGDGDRDRPGPAEQSLGATALADPRVTLHLLKEEGAAGTGAGVWTRSTTTVPAPDSGLRSLSY</sequence>